<reference evidence="1 2" key="1">
    <citation type="submission" date="2017-02" db="EMBL/GenBank/DDBJ databases">
        <authorList>
            <person name="Peterson S.W."/>
        </authorList>
    </citation>
    <scope>NUCLEOTIDE SEQUENCE [LARGE SCALE GENOMIC DNA]</scope>
    <source>
        <strain evidence="1 2">DSM 22335</strain>
    </source>
</reference>
<sequence length="125" mass="13613">MVKQFLTILAVILCTAVFGQTGITFKESNFKFGKIKQNKPVTHEFTFTNTGAKPVVIEFANAECGCTTPEYPKNAILKGQSAKIKVTYDAATPGVFKKNVNIKFAHEQLPTVLTIEGEVTTGQKG</sequence>
<dbReference type="PANTHER" id="PTHR37833:SF1">
    <property type="entry name" value="SIGNAL PEPTIDE PROTEIN"/>
    <property type="match status" value="1"/>
</dbReference>
<organism evidence="1 2">
    <name type="scientific">Sediminibacterium ginsengisoli</name>
    <dbReference type="NCBI Taxonomy" id="413434"/>
    <lineage>
        <taxon>Bacteria</taxon>
        <taxon>Pseudomonadati</taxon>
        <taxon>Bacteroidota</taxon>
        <taxon>Chitinophagia</taxon>
        <taxon>Chitinophagales</taxon>
        <taxon>Chitinophagaceae</taxon>
        <taxon>Sediminibacterium</taxon>
    </lineage>
</organism>
<accession>A0A1T4KAB1</accession>
<dbReference type="EMBL" id="FUWH01000001">
    <property type="protein sequence ID" value="SJZ39253.1"/>
    <property type="molecule type" value="Genomic_DNA"/>
</dbReference>
<proteinExistence type="predicted"/>
<dbReference type="OrthoDB" id="826619at2"/>
<dbReference type="Pfam" id="PF07610">
    <property type="entry name" value="DUF1573"/>
    <property type="match status" value="1"/>
</dbReference>
<gene>
    <name evidence="1" type="ORF">SAMN04488132_101562</name>
</gene>
<dbReference type="InterPro" id="IPR013783">
    <property type="entry name" value="Ig-like_fold"/>
</dbReference>
<dbReference type="Proteomes" id="UP000190888">
    <property type="component" value="Unassembled WGS sequence"/>
</dbReference>
<evidence type="ECO:0008006" key="3">
    <source>
        <dbReference type="Google" id="ProtNLM"/>
    </source>
</evidence>
<dbReference type="PANTHER" id="PTHR37833">
    <property type="entry name" value="LIPOPROTEIN-RELATED"/>
    <property type="match status" value="1"/>
</dbReference>
<dbReference type="STRING" id="413434.SAMN04488132_101562"/>
<dbReference type="RefSeq" id="WP_078829890.1">
    <property type="nucleotide sequence ID" value="NZ_FUWH01000001.1"/>
</dbReference>
<dbReference type="Gene3D" id="2.60.40.10">
    <property type="entry name" value="Immunoglobulins"/>
    <property type="match status" value="1"/>
</dbReference>
<dbReference type="AlphaFoldDB" id="A0A1T4KAB1"/>
<keyword evidence="2" id="KW-1185">Reference proteome</keyword>
<protein>
    <recommendedName>
        <fullName evidence="3">DUF1573 domain-containing protein</fullName>
    </recommendedName>
</protein>
<evidence type="ECO:0000313" key="1">
    <source>
        <dbReference type="EMBL" id="SJZ39253.1"/>
    </source>
</evidence>
<evidence type="ECO:0000313" key="2">
    <source>
        <dbReference type="Proteomes" id="UP000190888"/>
    </source>
</evidence>
<name>A0A1T4KAB1_9BACT</name>
<dbReference type="InterPro" id="IPR011467">
    <property type="entry name" value="DUF1573"/>
</dbReference>